<feature type="transmembrane region" description="Helical" evidence="1">
    <location>
        <begin position="20"/>
        <end position="41"/>
    </location>
</feature>
<protein>
    <recommendedName>
        <fullName evidence="2">NACHT domain-containing protein</fullName>
    </recommendedName>
</protein>
<sequence>MELNELFNETQRCHFMDTSVNILLAPLCVCALVGIVTFLAYQFFKKRLTIQNVVRVNTTTVIKTHTSFLSREKESCETKLAALIEKSEIDTGLKLEDAVMDIKTNQQDCANEILAQSASLNRIIGHLIAEKTAPGQEEYVTKRQELIERTKKLYRDTLNQLTISPLNDYKHEQLTDVYMPLRIVRMVEDKGVYKKTDTQVTQYKDMFLTDNTVNPRIFLQGEAGSGKTTFLSKLALDWCGEVHVSSSFDDSSPLFSDVDVIQGFVFVFHIKLRNSVKQFDVYTMITEQIMDSIYSHEDREKAYRLLNEIMKCEQCLVLLDGLDEWAGPGDHHNLPTLVVDHGKCVMLFSTRPWKLAVVKITHSDRYTSLQLEGIDEPLELSRIILSRLMNKEYCELDFSAFEHYIAKQELEHLLSSPIMLSVIVCSYAEGTELKGSKCIINTLLLESLFKKANSEMCTFEQPAFLCFTGTQYIKPNMEPLNRLAELAFHLLFVNVKENSLVFSDTELRKFKLDERKQKEFALKSGILSSVRNASTLRSASSFSFIHLSMQEFLAAYHIARNTHLIDDVISVYLDHHKDAYRDISQVFIFLCGLDKSSAETLSSMMDQYHAMINSRFDDWLQTTNLAGHREAVANGQNEICLRLSHFDFDKHNIIDLHRIWTNNAANALSLIVSIGKVPFENRQMPTELDLSLCRKLKKLELLGDGILLEET</sequence>
<evidence type="ECO:0000313" key="4">
    <source>
        <dbReference type="Proteomes" id="UP000828390"/>
    </source>
</evidence>
<name>A0A9D4E0Y0_DREPO</name>
<keyword evidence="4" id="KW-1185">Reference proteome</keyword>
<evidence type="ECO:0000256" key="1">
    <source>
        <dbReference type="SAM" id="Phobius"/>
    </source>
</evidence>
<dbReference type="InterPro" id="IPR007111">
    <property type="entry name" value="NACHT_NTPase"/>
</dbReference>
<proteinExistence type="predicted"/>
<evidence type="ECO:0000313" key="3">
    <source>
        <dbReference type="EMBL" id="KAH3770009.1"/>
    </source>
</evidence>
<dbReference type="AlphaFoldDB" id="A0A9D4E0Y0"/>
<dbReference type="Pfam" id="PF05729">
    <property type="entry name" value="NACHT"/>
    <property type="match status" value="1"/>
</dbReference>
<evidence type="ECO:0000259" key="2">
    <source>
        <dbReference type="PROSITE" id="PS50837"/>
    </source>
</evidence>
<dbReference type="PANTHER" id="PTHR46312">
    <property type="entry name" value="NACHT DOMAIN-CONTAINING PROTEIN"/>
    <property type="match status" value="1"/>
</dbReference>
<dbReference type="SUPFAM" id="SSF52540">
    <property type="entry name" value="P-loop containing nucleoside triphosphate hydrolases"/>
    <property type="match status" value="2"/>
</dbReference>
<reference evidence="3" key="1">
    <citation type="journal article" date="2019" name="bioRxiv">
        <title>The Genome of the Zebra Mussel, Dreissena polymorpha: A Resource for Invasive Species Research.</title>
        <authorList>
            <person name="McCartney M.A."/>
            <person name="Auch B."/>
            <person name="Kono T."/>
            <person name="Mallez S."/>
            <person name="Zhang Y."/>
            <person name="Obille A."/>
            <person name="Becker A."/>
            <person name="Abrahante J.E."/>
            <person name="Garbe J."/>
            <person name="Badalamenti J.P."/>
            <person name="Herman A."/>
            <person name="Mangelson H."/>
            <person name="Liachko I."/>
            <person name="Sullivan S."/>
            <person name="Sone E.D."/>
            <person name="Koren S."/>
            <person name="Silverstein K.A.T."/>
            <person name="Beckman K.B."/>
            <person name="Gohl D.M."/>
        </authorList>
    </citation>
    <scope>NUCLEOTIDE SEQUENCE</scope>
    <source>
        <strain evidence="3">Duluth1</strain>
        <tissue evidence="3">Whole animal</tissue>
    </source>
</reference>
<dbReference type="PANTHER" id="PTHR46312:SF2">
    <property type="entry name" value="NUCLEOTIDE-BINDING OLIGOMERIZATION DOMAIN-CONTAINING PROTEIN 2-LIKE"/>
    <property type="match status" value="1"/>
</dbReference>
<accession>A0A9D4E0Y0</accession>
<comment type="caution">
    <text evidence="3">The sequence shown here is derived from an EMBL/GenBank/DDBJ whole genome shotgun (WGS) entry which is preliminary data.</text>
</comment>
<dbReference type="EMBL" id="JAIWYP010000009">
    <property type="protein sequence ID" value="KAH3770009.1"/>
    <property type="molecule type" value="Genomic_DNA"/>
</dbReference>
<dbReference type="Gene3D" id="3.40.50.300">
    <property type="entry name" value="P-loop containing nucleotide triphosphate hydrolases"/>
    <property type="match status" value="1"/>
</dbReference>
<organism evidence="3 4">
    <name type="scientific">Dreissena polymorpha</name>
    <name type="common">Zebra mussel</name>
    <name type="synonym">Mytilus polymorpha</name>
    <dbReference type="NCBI Taxonomy" id="45954"/>
    <lineage>
        <taxon>Eukaryota</taxon>
        <taxon>Metazoa</taxon>
        <taxon>Spiralia</taxon>
        <taxon>Lophotrochozoa</taxon>
        <taxon>Mollusca</taxon>
        <taxon>Bivalvia</taxon>
        <taxon>Autobranchia</taxon>
        <taxon>Heteroconchia</taxon>
        <taxon>Euheterodonta</taxon>
        <taxon>Imparidentia</taxon>
        <taxon>Neoheterodontei</taxon>
        <taxon>Myida</taxon>
        <taxon>Dreissenoidea</taxon>
        <taxon>Dreissenidae</taxon>
        <taxon>Dreissena</taxon>
    </lineage>
</organism>
<feature type="domain" description="NACHT" evidence="2">
    <location>
        <begin position="215"/>
        <end position="324"/>
    </location>
</feature>
<dbReference type="Proteomes" id="UP000828390">
    <property type="component" value="Unassembled WGS sequence"/>
</dbReference>
<dbReference type="PROSITE" id="PS50837">
    <property type="entry name" value="NACHT"/>
    <property type="match status" value="1"/>
</dbReference>
<keyword evidence="1" id="KW-1133">Transmembrane helix</keyword>
<gene>
    <name evidence="3" type="ORF">DPMN_171288</name>
</gene>
<keyword evidence="1" id="KW-0812">Transmembrane</keyword>
<reference evidence="3" key="2">
    <citation type="submission" date="2020-11" db="EMBL/GenBank/DDBJ databases">
        <authorList>
            <person name="McCartney M.A."/>
            <person name="Auch B."/>
            <person name="Kono T."/>
            <person name="Mallez S."/>
            <person name="Becker A."/>
            <person name="Gohl D.M."/>
            <person name="Silverstein K.A.T."/>
            <person name="Koren S."/>
            <person name="Bechman K.B."/>
            <person name="Herman A."/>
            <person name="Abrahante J.E."/>
            <person name="Garbe J."/>
        </authorList>
    </citation>
    <scope>NUCLEOTIDE SEQUENCE</scope>
    <source>
        <strain evidence="3">Duluth1</strain>
        <tissue evidence="3">Whole animal</tissue>
    </source>
</reference>
<keyword evidence="1" id="KW-0472">Membrane</keyword>
<dbReference type="InterPro" id="IPR027417">
    <property type="entry name" value="P-loop_NTPase"/>
</dbReference>